<dbReference type="Pfam" id="PF03045">
    <property type="entry name" value="DAN"/>
    <property type="match status" value="1"/>
</dbReference>
<sequence>MLRGQLTTLLGLLSGAWLPIGSMRTEPQAPPPRFWAVTNQTWALGPLDTWKAFLGLQKTQRLAPQWLQHGQKATKAESLPLDPREVTREMCKAVPFVQVFSRPGCTAARVQNHLCFGRCSSLYVPGSDATPLVLCNSCVPTRKRWAPVVLWCSTGSPDSPRRVKIFSMLIEGCQCRPKA</sequence>
<reference evidence="11" key="1">
    <citation type="journal article" date="2017" name="G3 (Bethesda)">
        <title>De Novo Genome and Transcriptome Assembly of the Canadian Beaver (Castor canadensis).</title>
        <authorList>
            <person name="Lok S."/>
            <person name="Paton T.A."/>
            <person name="Wang Z."/>
            <person name="Kaur G."/>
            <person name="Walker S."/>
            <person name="Yuen R.K."/>
            <person name="Sung W.W."/>
            <person name="Whitney J."/>
            <person name="Buchanan J.A."/>
            <person name="Trost B."/>
            <person name="Singh N."/>
            <person name="Apresto B."/>
            <person name="Chen N."/>
            <person name="Coole M."/>
            <person name="Dawson T.J."/>
            <person name="Ho K.Y."/>
            <person name="Hu Z."/>
            <person name="Pullenayegum S."/>
            <person name="Samler K."/>
            <person name="Shipstone A."/>
            <person name="Tsoi F."/>
            <person name="Wang T."/>
            <person name="Pereira S.L."/>
            <person name="Rostami P."/>
            <person name="Ryan C.A."/>
            <person name="Tong A.H."/>
            <person name="Ng K."/>
            <person name="Sundaravadanam Y."/>
            <person name="Simpson J.T."/>
            <person name="Lim B.K."/>
            <person name="Engstrom M.D."/>
            <person name="Dutton C.J."/>
            <person name="Kerr K.C."/>
            <person name="Franke M."/>
            <person name="Rapley W."/>
            <person name="Wintle R.F."/>
            <person name="Scherer S.W."/>
        </authorList>
    </citation>
    <scope>NUCLEOTIDE SEQUENCE</scope>
    <source>
        <strain evidence="11">ROM106880</strain>
        <tissue evidence="11">Muscle</tissue>
    </source>
</reference>
<reference evidence="14" key="3">
    <citation type="submission" date="2025-04" db="UniProtKB">
        <authorList>
            <consortium name="RefSeq"/>
        </authorList>
    </citation>
    <scope>IDENTIFICATION</scope>
    <source>
        <tissue evidence="14">Leukocyte</tissue>
    </source>
</reference>
<evidence type="ECO:0000313" key="14">
    <source>
        <dbReference type="RefSeq" id="XP_020011543.1"/>
    </source>
</evidence>
<evidence type="ECO:0000256" key="4">
    <source>
        <dbReference type="ARBA" id="ARBA00022729"/>
    </source>
</evidence>
<feature type="signal peptide" evidence="9">
    <location>
        <begin position="1"/>
        <end position="22"/>
    </location>
</feature>
<keyword evidence="13" id="KW-1185">Reference proteome</keyword>
<comment type="subcellular location">
    <subcellularLocation>
        <location evidence="1 9">Secreted</location>
    </subcellularLocation>
</comment>
<dbReference type="InterPro" id="IPR016860">
    <property type="entry name" value="Cerberus"/>
</dbReference>
<evidence type="ECO:0000313" key="13">
    <source>
        <dbReference type="Proteomes" id="UP001732720"/>
    </source>
</evidence>
<dbReference type="GO" id="GO:0048513">
    <property type="term" value="P:animal organ development"/>
    <property type="evidence" value="ECO:0007669"/>
    <property type="project" value="UniProtKB-ARBA"/>
</dbReference>
<dbReference type="InterPro" id="IPR004133">
    <property type="entry name" value="DAN_dom"/>
</dbReference>
<dbReference type="OrthoDB" id="10061784at2759"/>
<proteinExistence type="inferred from homology"/>
<evidence type="ECO:0000256" key="7">
    <source>
        <dbReference type="ARBA" id="ARBA00073705"/>
    </source>
</evidence>
<keyword evidence="6" id="KW-0325">Glycoprotein</keyword>
<evidence type="ECO:0000313" key="12">
    <source>
        <dbReference type="Ensembl" id="ENSCCNP00000017785.1"/>
    </source>
</evidence>
<evidence type="ECO:0000256" key="6">
    <source>
        <dbReference type="ARBA" id="ARBA00023180"/>
    </source>
</evidence>
<evidence type="ECO:0000256" key="3">
    <source>
        <dbReference type="ARBA" id="ARBA00022525"/>
    </source>
</evidence>
<dbReference type="EMBL" id="GFFV01004529">
    <property type="protein sequence ID" value="JAV35416.1"/>
    <property type="molecule type" value="Transcribed_RNA"/>
</dbReference>
<keyword evidence="4 9" id="KW-0732">Signal</keyword>
<dbReference type="GO" id="GO:0005576">
    <property type="term" value="C:extracellular region"/>
    <property type="evidence" value="ECO:0007669"/>
    <property type="project" value="UniProtKB-SubCell"/>
</dbReference>
<protein>
    <recommendedName>
        <fullName evidence="7">DAN domain family member 5</fullName>
    </recommendedName>
    <alternativeName>
        <fullName evidence="8">Cerberus-like protein 2</fullName>
    </alternativeName>
</protein>
<feature type="chain" id="PRO_5044535649" description="DAN domain family member 5" evidence="9">
    <location>
        <begin position="23"/>
        <end position="179"/>
    </location>
</feature>
<dbReference type="InterPro" id="IPR006207">
    <property type="entry name" value="Cys_knot_C"/>
</dbReference>
<evidence type="ECO:0000256" key="2">
    <source>
        <dbReference type="ARBA" id="ARBA00007872"/>
    </source>
</evidence>
<name>A0A250XVM0_CASCN</name>
<keyword evidence="3 9" id="KW-0964">Secreted</keyword>
<evidence type="ECO:0000256" key="5">
    <source>
        <dbReference type="ARBA" id="ARBA00023157"/>
    </source>
</evidence>
<accession>A0A250XVM0</accession>
<evidence type="ECO:0000256" key="8">
    <source>
        <dbReference type="ARBA" id="ARBA00077866"/>
    </source>
</evidence>
<dbReference type="PANTHER" id="PTHR15273">
    <property type="entry name" value="DAN DOMAIN FAMILY MEMBER 5"/>
    <property type="match status" value="1"/>
</dbReference>
<evidence type="ECO:0000259" key="10">
    <source>
        <dbReference type="SMART" id="SM00041"/>
    </source>
</evidence>
<dbReference type="GO" id="GO:0003002">
    <property type="term" value="P:regionalization"/>
    <property type="evidence" value="ECO:0007669"/>
    <property type="project" value="UniProtKB-ARBA"/>
</dbReference>
<dbReference type="Ensembl" id="ENSCCNT00000023160.1">
    <property type="protein sequence ID" value="ENSCCNP00000017785.1"/>
    <property type="gene ID" value="ENSCCNG00000018096.1"/>
</dbReference>
<dbReference type="Gene3D" id="2.10.90.10">
    <property type="entry name" value="Cystine-knot cytokines"/>
    <property type="match status" value="1"/>
</dbReference>
<reference evidence="12" key="2">
    <citation type="submission" date="2023-09" db="UniProtKB">
        <authorList>
            <consortium name="Ensembl"/>
        </authorList>
    </citation>
    <scope>IDENTIFICATION</scope>
</reference>
<dbReference type="RefSeq" id="XP_020011543.1">
    <property type="nucleotide sequence ID" value="XM_020155954.1"/>
</dbReference>
<dbReference type="Proteomes" id="UP001732720">
    <property type="component" value="Chromosome 14"/>
</dbReference>
<feature type="domain" description="CTCK" evidence="10">
    <location>
        <begin position="93"/>
        <end position="179"/>
    </location>
</feature>
<dbReference type="GO" id="GO:0032926">
    <property type="term" value="P:negative regulation of activin receptor signaling pathway"/>
    <property type="evidence" value="ECO:0007669"/>
    <property type="project" value="UniProtKB-ARBA"/>
</dbReference>
<evidence type="ECO:0000313" key="11">
    <source>
        <dbReference type="EMBL" id="JAV35416.1"/>
    </source>
</evidence>
<evidence type="ECO:0000256" key="9">
    <source>
        <dbReference type="PIRNR" id="PIRNR027807"/>
    </source>
</evidence>
<dbReference type="AlphaFoldDB" id="A0A250XVM0"/>
<gene>
    <name evidence="11" type="primary">DAND5</name>
    <name evidence="12 14" type="synonym">Dand5</name>
</gene>
<dbReference type="GeneID" id="109681285"/>
<comment type="similarity">
    <text evidence="2 9">Belongs to the DAN family.</text>
</comment>
<evidence type="ECO:0000256" key="1">
    <source>
        <dbReference type="ARBA" id="ARBA00004613"/>
    </source>
</evidence>
<dbReference type="CTD" id="199699"/>
<dbReference type="PIRSF" id="PIRSF027807">
    <property type="entry name" value="Cerberus"/>
    <property type="match status" value="1"/>
</dbReference>
<organism evidence="11">
    <name type="scientific">Castor canadensis</name>
    <name type="common">American beaver</name>
    <dbReference type="NCBI Taxonomy" id="51338"/>
    <lineage>
        <taxon>Eukaryota</taxon>
        <taxon>Metazoa</taxon>
        <taxon>Chordata</taxon>
        <taxon>Craniata</taxon>
        <taxon>Vertebrata</taxon>
        <taxon>Euteleostomi</taxon>
        <taxon>Mammalia</taxon>
        <taxon>Eutheria</taxon>
        <taxon>Euarchontoglires</taxon>
        <taxon>Glires</taxon>
        <taxon>Rodentia</taxon>
        <taxon>Castorimorpha</taxon>
        <taxon>Castoridae</taxon>
        <taxon>Castor</taxon>
    </lineage>
</organism>
<keyword evidence="5" id="KW-1015">Disulfide bond</keyword>
<dbReference type="InterPro" id="IPR029034">
    <property type="entry name" value="Cystine-knot_cytokine"/>
</dbReference>
<dbReference type="FunFam" id="2.10.90.10:FF:000045">
    <property type="entry name" value="DAN domain BMP antagonist family member 5"/>
    <property type="match status" value="1"/>
</dbReference>
<dbReference type="KEGG" id="ccan:109681285"/>
<dbReference type="PANTHER" id="PTHR15273:SF5">
    <property type="entry name" value="DAN DOMAIN FAMILY MEMBER 5"/>
    <property type="match status" value="1"/>
</dbReference>
<dbReference type="SMART" id="SM00041">
    <property type="entry name" value="CT"/>
    <property type="match status" value="1"/>
</dbReference>